<dbReference type="Pfam" id="PF00665">
    <property type="entry name" value="rve"/>
    <property type="match status" value="1"/>
</dbReference>
<evidence type="ECO:0000259" key="1">
    <source>
        <dbReference type="PROSITE" id="PS50994"/>
    </source>
</evidence>
<dbReference type="InterPro" id="IPR036397">
    <property type="entry name" value="RNaseH_sf"/>
</dbReference>
<accession>A0A8S2QE78</accession>
<dbReference type="Proteomes" id="UP000677228">
    <property type="component" value="Unassembled WGS sequence"/>
</dbReference>
<dbReference type="EMBL" id="CAJNOK010018536">
    <property type="protein sequence ID" value="CAF1284133.1"/>
    <property type="molecule type" value="Genomic_DNA"/>
</dbReference>
<evidence type="ECO:0000313" key="3">
    <source>
        <dbReference type="EMBL" id="CAF4089091.1"/>
    </source>
</evidence>
<dbReference type="SUPFAM" id="SSF53098">
    <property type="entry name" value="Ribonuclease H-like"/>
    <property type="match status" value="1"/>
</dbReference>
<dbReference type="GO" id="GO:0015074">
    <property type="term" value="P:DNA integration"/>
    <property type="evidence" value="ECO:0007669"/>
    <property type="project" value="InterPro"/>
</dbReference>
<dbReference type="GO" id="GO:0003676">
    <property type="term" value="F:nucleic acid binding"/>
    <property type="evidence" value="ECO:0007669"/>
    <property type="project" value="InterPro"/>
</dbReference>
<dbReference type="PANTHER" id="PTHR37984:SF15">
    <property type="entry name" value="INTEGRASE CATALYTIC DOMAIN-CONTAINING PROTEIN"/>
    <property type="match status" value="1"/>
</dbReference>
<protein>
    <recommendedName>
        <fullName evidence="1">Integrase catalytic domain-containing protein</fullName>
    </recommendedName>
</protein>
<name>A0A8S2QE78_9BILA</name>
<gene>
    <name evidence="2" type="ORF">OVA965_LOCUS27784</name>
    <name evidence="3" type="ORF">TMI583_LOCUS28533</name>
</gene>
<evidence type="ECO:0000313" key="2">
    <source>
        <dbReference type="EMBL" id="CAF1284133.1"/>
    </source>
</evidence>
<dbReference type="AlphaFoldDB" id="A0A8S2QE78"/>
<dbReference type="PROSITE" id="PS50994">
    <property type="entry name" value="INTEGRASE"/>
    <property type="match status" value="1"/>
</dbReference>
<organism evidence="3 4">
    <name type="scientific">Didymodactylos carnosus</name>
    <dbReference type="NCBI Taxonomy" id="1234261"/>
    <lineage>
        <taxon>Eukaryota</taxon>
        <taxon>Metazoa</taxon>
        <taxon>Spiralia</taxon>
        <taxon>Gnathifera</taxon>
        <taxon>Rotifera</taxon>
        <taxon>Eurotatoria</taxon>
        <taxon>Bdelloidea</taxon>
        <taxon>Philodinida</taxon>
        <taxon>Philodinidae</taxon>
        <taxon>Didymodactylos</taxon>
    </lineage>
</organism>
<dbReference type="EMBL" id="CAJOBA010040103">
    <property type="protein sequence ID" value="CAF4089091.1"/>
    <property type="molecule type" value="Genomic_DNA"/>
</dbReference>
<dbReference type="InterPro" id="IPR001584">
    <property type="entry name" value="Integrase_cat-core"/>
</dbReference>
<dbReference type="InterPro" id="IPR012337">
    <property type="entry name" value="RNaseH-like_sf"/>
</dbReference>
<dbReference type="Gene3D" id="3.30.420.10">
    <property type="entry name" value="Ribonuclease H-like superfamily/Ribonuclease H"/>
    <property type="match status" value="1"/>
</dbReference>
<feature type="domain" description="Integrase catalytic" evidence="1">
    <location>
        <begin position="16"/>
        <end position="183"/>
    </location>
</feature>
<evidence type="ECO:0000313" key="4">
    <source>
        <dbReference type="Proteomes" id="UP000682733"/>
    </source>
</evidence>
<dbReference type="InterPro" id="IPR050951">
    <property type="entry name" value="Retrovirus_Pol_polyprotein"/>
</dbReference>
<proteinExistence type="predicted"/>
<reference evidence="3" key="1">
    <citation type="submission" date="2021-02" db="EMBL/GenBank/DDBJ databases">
        <authorList>
            <person name="Nowell W R."/>
        </authorList>
    </citation>
    <scope>NUCLEOTIDE SEQUENCE</scope>
</reference>
<dbReference type="PANTHER" id="PTHR37984">
    <property type="entry name" value="PROTEIN CBG26694"/>
    <property type="match status" value="1"/>
</dbReference>
<dbReference type="Proteomes" id="UP000682733">
    <property type="component" value="Unassembled WGS sequence"/>
</dbReference>
<sequence length="303" mass="35358">MREMCQVQYQTNKATRQTQSDHAARRIDGIDWHGFLGPTRQEPANGNKYVLVITDYLTKFVVAKALPNNTAQTTAQVFVEEFIFKFGVPNRLITDQGVHFNNELLKNVAAMIGFDHIKSTPYHPQTNGEVERFNATFHPQLAKLYDENLNNWDEYLLAVLYAYNTGQHPTTGYSPFQLMFGREPTLPLAQKQPTFTLAKPNDYWPRMMRSLKMYHQAARQNIQIQQQVTKARFDLHRSDPIYKTNDLVLWRKPSHISKFEERYSGPHIIIQEHHPSYIIQDRETAIQRKVHTADLQPVFERCI</sequence>
<comment type="caution">
    <text evidence="3">The sequence shown here is derived from an EMBL/GenBank/DDBJ whole genome shotgun (WGS) entry which is preliminary data.</text>
</comment>
<dbReference type="FunFam" id="3.30.420.10:FF:000032">
    <property type="entry name" value="Retrovirus-related Pol polyprotein from transposon 297-like Protein"/>
    <property type="match status" value="1"/>
</dbReference>